<protein>
    <submittedName>
        <fullName evidence="2">Uncharacterized protein</fullName>
    </submittedName>
</protein>
<dbReference type="AlphaFoldDB" id="A0A1G2QE30"/>
<proteinExistence type="predicted"/>
<feature type="region of interest" description="Disordered" evidence="1">
    <location>
        <begin position="283"/>
        <end position="348"/>
    </location>
</feature>
<evidence type="ECO:0000256" key="1">
    <source>
        <dbReference type="SAM" id="MobiDB-lite"/>
    </source>
</evidence>
<organism evidence="2 3">
    <name type="scientific">Candidatus Vogelbacteria bacterium RIFOXYD1_FULL_44_32</name>
    <dbReference type="NCBI Taxonomy" id="1802438"/>
    <lineage>
        <taxon>Bacteria</taxon>
        <taxon>Candidatus Vogeliibacteriota</taxon>
    </lineage>
</organism>
<sequence>MAEEPIVNNLATSNDAPATVAPTEIKVPPVAVTNNVPTQAVSPTAPLAPKENSAQSFRDRLETAKLAMEGPTRTLKREEDETEAKVKTETADIEKQIALINHKKEKLEINWVVLDTKANELKTLLAPVKQEEEDIELAEDQLEGEEHTTTDVVARQDIEKKRWATQDKRKDLEKRKWELETKVLDIENELKKNTTEYQSLLDEEEVLKKKLETLEYEIQAAKERVRQEEDKRRQEEEIKIIAVEEKRRAEATKKLAEEEIRKKEQLLAQKKAEEEAHVQAEMVKKKLAEEKRQQDDADRLKKIEAEQKQRAELETHRQEVARQAKAVATTQSPDPEIVPTDLKTDDQKRAELLEKARQAASGTVAQPIPPASLVETADLTDPQVEGNITPAENNLTDDEGVPSFTPGETSALPQMRTFRSDAEEMLTPEQIKEAKKKFPWLK</sequence>
<comment type="caution">
    <text evidence="2">The sequence shown here is derived from an EMBL/GenBank/DDBJ whole genome shotgun (WGS) entry which is preliminary data.</text>
</comment>
<reference evidence="2 3" key="1">
    <citation type="journal article" date="2016" name="Nat. Commun.">
        <title>Thousands of microbial genomes shed light on interconnected biogeochemical processes in an aquifer system.</title>
        <authorList>
            <person name="Anantharaman K."/>
            <person name="Brown C.T."/>
            <person name="Hug L.A."/>
            <person name="Sharon I."/>
            <person name="Castelle C.J."/>
            <person name="Probst A.J."/>
            <person name="Thomas B.C."/>
            <person name="Singh A."/>
            <person name="Wilkins M.J."/>
            <person name="Karaoz U."/>
            <person name="Brodie E.L."/>
            <person name="Williams K.H."/>
            <person name="Hubbard S.S."/>
            <person name="Banfield J.F."/>
        </authorList>
    </citation>
    <scope>NUCLEOTIDE SEQUENCE [LARGE SCALE GENOMIC DNA]</scope>
</reference>
<feature type="compositionally biased region" description="Basic and acidic residues" evidence="1">
    <location>
        <begin position="283"/>
        <end position="322"/>
    </location>
</feature>
<feature type="region of interest" description="Disordered" evidence="1">
    <location>
        <begin position="1"/>
        <end position="20"/>
    </location>
</feature>
<feature type="region of interest" description="Disordered" evidence="1">
    <location>
        <begin position="383"/>
        <end position="411"/>
    </location>
</feature>
<gene>
    <name evidence="2" type="ORF">A2571_00585</name>
</gene>
<name>A0A1G2QE30_9BACT</name>
<dbReference type="EMBL" id="MHTJ01000002">
    <property type="protein sequence ID" value="OHA58865.1"/>
    <property type="molecule type" value="Genomic_DNA"/>
</dbReference>
<dbReference type="Proteomes" id="UP000177043">
    <property type="component" value="Unassembled WGS sequence"/>
</dbReference>
<evidence type="ECO:0000313" key="3">
    <source>
        <dbReference type="Proteomes" id="UP000177043"/>
    </source>
</evidence>
<dbReference type="STRING" id="1802438.A2571_00585"/>
<accession>A0A1G2QE30</accession>
<evidence type="ECO:0000313" key="2">
    <source>
        <dbReference type="EMBL" id="OHA58865.1"/>
    </source>
</evidence>